<comment type="caution">
    <text evidence="2">The sequence shown here is derived from an EMBL/GenBank/DDBJ whole genome shotgun (WGS) entry which is preliminary data.</text>
</comment>
<dbReference type="AlphaFoldDB" id="A0A7J6SGZ2"/>
<name>A0A7J6SGZ2_PEROL</name>
<dbReference type="EMBL" id="JABANO010018195">
    <property type="protein sequence ID" value="KAF4732229.1"/>
    <property type="molecule type" value="Genomic_DNA"/>
</dbReference>
<gene>
    <name evidence="2" type="ORF">FOZ63_016770</name>
</gene>
<keyword evidence="3" id="KW-1185">Reference proteome</keyword>
<feature type="compositionally biased region" description="Basic and acidic residues" evidence="1">
    <location>
        <begin position="76"/>
        <end position="89"/>
    </location>
</feature>
<evidence type="ECO:0000313" key="3">
    <source>
        <dbReference type="Proteomes" id="UP000553632"/>
    </source>
</evidence>
<feature type="non-terminal residue" evidence="2">
    <location>
        <position position="1"/>
    </location>
</feature>
<proteinExistence type="predicted"/>
<protein>
    <submittedName>
        <fullName evidence="2">Uncharacterized protein</fullName>
    </submittedName>
</protein>
<sequence length="144" mass="15698">GIDSNTPKAESPKQRKSSSPKAQSSPTNKKIHKAQRKPVVEKQAVSPSSNNADKNSTTFSSRRHQEQNLQQLIAEAKAHQAELKSKRSNETNVSGAGPDPESVRARLRTATTKKEVEDAISDAKKLNMTYESSLGERKLASFAA</sequence>
<feature type="compositionally biased region" description="Polar residues" evidence="1">
    <location>
        <begin position="45"/>
        <end position="60"/>
    </location>
</feature>
<evidence type="ECO:0000256" key="1">
    <source>
        <dbReference type="SAM" id="MobiDB-lite"/>
    </source>
</evidence>
<reference evidence="2 3" key="1">
    <citation type="submission" date="2020-04" db="EMBL/GenBank/DDBJ databases">
        <title>Perkinsus olseni comparative genomics.</title>
        <authorList>
            <person name="Bogema D.R."/>
        </authorList>
    </citation>
    <scope>NUCLEOTIDE SEQUENCE [LARGE SCALE GENOMIC DNA]</scope>
    <source>
        <strain evidence="2 3">ATCC PRA-207</strain>
    </source>
</reference>
<feature type="compositionally biased region" description="Polar residues" evidence="1">
    <location>
        <begin position="17"/>
        <end position="28"/>
    </location>
</feature>
<organism evidence="2 3">
    <name type="scientific">Perkinsus olseni</name>
    <name type="common">Perkinsus atlanticus</name>
    <dbReference type="NCBI Taxonomy" id="32597"/>
    <lineage>
        <taxon>Eukaryota</taxon>
        <taxon>Sar</taxon>
        <taxon>Alveolata</taxon>
        <taxon>Perkinsozoa</taxon>
        <taxon>Perkinsea</taxon>
        <taxon>Perkinsida</taxon>
        <taxon>Perkinsidae</taxon>
        <taxon>Perkinsus</taxon>
    </lineage>
</organism>
<accession>A0A7J6SGZ2</accession>
<evidence type="ECO:0000313" key="2">
    <source>
        <dbReference type="EMBL" id="KAF4732229.1"/>
    </source>
</evidence>
<dbReference type="Proteomes" id="UP000553632">
    <property type="component" value="Unassembled WGS sequence"/>
</dbReference>
<feature type="region of interest" description="Disordered" evidence="1">
    <location>
        <begin position="1"/>
        <end position="119"/>
    </location>
</feature>